<organism evidence="1 2">
    <name type="scientific">Aetokthonos hydrillicola Thurmond2011</name>
    <dbReference type="NCBI Taxonomy" id="2712845"/>
    <lineage>
        <taxon>Bacteria</taxon>
        <taxon>Bacillati</taxon>
        <taxon>Cyanobacteriota</taxon>
        <taxon>Cyanophyceae</taxon>
        <taxon>Nostocales</taxon>
        <taxon>Hapalosiphonaceae</taxon>
        <taxon>Aetokthonos</taxon>
    </lineage>
</organism>
<reference evidence="2" key="1">
    <citation type="journal article" date="2021" name="Science">
        <title>Hunting the eagle killer: A cyanobacterial neurotoxin causes vacuolar myelinopathy.</title>
        <authorList>
            <person name="Breinlinger S."/>
            <person name="Phillips T.J."/>
            <person name="Haram B.N."/>
            <person name="Mares J."/>
            <person name="Martinez Yerena J.A."/>
            <person name="Hrouzek P."/>
            <person name="Sobotka R."/>
            <person name="Henderson W.M."/>
            <person name="Schmieder P."/>
            <person name="Williams S.M."/>
            <person name="Lauderdale J.D."/>
            <person name="Wilde H.D."/>
            <person name="Gerrin W."/>
            <person name="Kust A."/>
            <person name="Washington J.W."/>
            <person name="Wagner C."/>
            <person name="Geier B."/>
            <person name="Liebeke M."/>
            <person name="Enke H."/>
            <person name="Niedermeyer T.H.J."/>
            <person name="Wilde S.B."/>
        </authorList>
    </citation>
    <scope>NUCLEOTIDE SEQUENCE [LARGE SCALE GENOMIC DNA]</scope>
    <source>
        <strain evidence="2">Thurmond2011</strain>
    </source>
</reference>
<accession>A0AAP5I3T4</accession>
<gene>
    <name evidence="1" type="ORF">G7B40_006590</name>
</gene>
<dbReference type="AlphaFoldDB" id="A0AAP5I3T4"/>
<keyword evidence="2" id="KW-1185">Reference proteome</keyword>
<dbReference type="RefSeq" id="WP_208348954.1">
    <property type="nucleotide sequence ID" value="NZ_JAALHA020000002.1"/>
</dbReference>
<dbReference type="PANTHER" id="PTHR38847">
    <property type="match status" value="1"/>
</dbReference>
<evidence type="ECO:0000313" key="2">
    <source>
        <dbReference type="Proteomes" id="UP000667802"/>
    </source>
</evidence>
<name>A0AAP5I3T4_9CYAN</name>
<dbReference type="EMBL" id="JAALHA020000002">
    <property type="protein sequence ID" value="MDR9894239.1"/>
    <property type="molecule type" value="Genomic_DNA"/>
</dbReference>
<dbReference type="Pfam" id="PF14273">
    <property type="entry name" value="DUF4360"/>
    <property type="match status" value="1"/>
</dbReference>
<protein>
    <submittedName>
        <fullName evidence="1">DUF4360 domain-containing protein</fullName>
    </submittedName>
</protein>
<proteinExistence type="predicted"/>
<comment type="caution">
    <text evidence="1">The sequence shown here is derived from an EMBL/GenBank/DDBJ whole genome shotgun (WGS) entry which is preliminary data.</text>
</comment>
<dbReference type="Proteomes" id="UP000667802">
    <property type="component" value="Unassembled WGS sequence"/>
</dbReference>
<evidence type="ECO:0000313" key="1">
    <source>
        <dbReference type="EMBL" id="MDR9894239.1"/>
    </source>
</evidence>
<sequence>MGLFNFCLKNTISLKFINYISVMCIVESFHRSKSNKSMELNMKIVSAIVSSLTLIGLNFAGLSKVQAQQQGFQFQKFPVTLSGNGCPPGSAEGILNGDTLSITFSKFEAQALSPSVNSKSCNLRIGLDVPSGLNVQPINIKYIGFADVPQGGSADLNVKVLFQGKHVATDNDPNASFQPGFSSTWEKNIGITLGTINACAKPISSVFGINSNLIARAKKVAKDQATQIRIDTVDTTIGPVIYQIKFAFNPC</sequence>
<dbReference type="InterPro" id="IPR025649">
    <property type="entry name" value="DUF4360"/>
</dbReference>
<dbReference type="PANTHER" id="PTHR38847:SF1">
    <property type="entry name" value="PSEUDOURIDINE SYNTHASE RSUA_RLUA-LIKE DOMAIN-CONTAINING PROTEIN"/>
    <property type="match status" value="1"/>
</dbReference>